<feature type="compositionally biased region" description="Basic and acidic residues" evidence="1">
    <location>
        <begin position="117"/>
        <end position="128"/>
    </location>
</feature>
<sequence>MPTVPISVSLCLACSGSLPPRIEEDNVFYTSCCSKPICPTCIAANPRLKRYNPCLLCLAGVTAVNSGAPSNSRGGVALRSNVDGSVRDEDIFVVQDEDEDSDLETEDGLPPSVAETVSRDSQGRDGGRDAVAPNPLPSLQSADRPLQDVRSMPSKYFIRPHDTLLGISLKFGIDGRLLCRLNNLPASTLRTTPHLLHTRSFLVLPASVVSLPLTPAQQALDEERRARLAVERAETRFQSMTKETDRDVAKAYVALAGLPDEEAMAGDSKEYEKEKALRKRKPYADAGLGGSSLEGRAVDQFFDDEEWEARERIEGRNVTIPSFPYLDRTADKLPAEEQRPWWRWRS</sequence>
<gene>
    <name evidence="2" type="ORF">OH76DRAFT_1395391</name>
</gene>
<dbReference type="EMBL" id="KZ857379">
    <property type="protein sequence ID" value="RDX57559.1"/>
    <property type="molecule type" value="Genomic_DNA"/>
</dbReference>
<evidence type="ECO:0000313" key="2">
    <source>
        <dbReference type="EMBL" id="RDX57559.1"/>
    </source>
</evidence>
<accession>A0A371DYF5</accession>
<dbReference type="AlphaFoldDB" id="A0A371DYF5"/>
<evidence type="ECO:0000256" key="1">
    <source>
        <dbReference type="SAM" id="MobiDB-lite"/>
    </source>
</evidence>
<dbReference type="OrthoDB" id="2107166at2759"/>
<evidence type="ECO:0000313" key="3">
    <source>
        <dbReference type="Proteomes" id="UP000256964"/>
    </source>
</evidence>
<dbReference type="InterPro" id="IPR036779">
    <property type="entry name" value="LysM_dom_sf"/>
</dbReference>
<feature type="region of interest" description="Disordered" evidence="1">
    <location>
        <begin position="95"/>
        <end position="145"/>
    </location>
</feature>
<organism evidence="2 3">
    <name type="scientific">Lentinus brumalis</name>
    <dbReference type="NCBI Taxonomy" id="2498619"/>
    <lineage>
        <taxon>Eukaryota</taxon>
        <taxon>Fungi</taxon>
        <taxon>Dikarya</taxon>
        <taxon>Basidiomycota</taxon>
        <taxon>Agaricomycotina</taxon>
        <taxon>Agaricomycetes</taxon>
        <taxon>Polyporales</taxon>
        <taxon>Polyporaceae</taxon>
        <taxon>Lentinus</taxon>
    </lineage>
</organism>
<dbReference type="Proteomes" id="UP000256964">
    <property type="component" value="Unassembled WGS sequence"/>
</dbReference>
<dbReference type="Gene3D" id="3.10.350.10">
    <property type="entry name" value="LysM domain"/>
    <property type="match status" value="1"/>
</dbReference>
<feature type="compositionally biased region" description="Acidic residues" evidence="1">
    <location>
        <begin position="95"/>
        <end position="107"/>
    </location>
</feature>
<proteinExistence type="predicted"/>
<name>A0A371DYF5_9APHY</name>
<keyword evidence="3" id="KW-1185">Reference proteome</keyword>
<evidence type="ECO:0008006" key="4">
    <source>
        <dbReference type="Google" id="ProtNLM"/>
    </source>
</evidence>
<reference evidence="2 3" key="1">
    <citation type="journal article" date="2018" name="Biotechnol. Biofuels">
        <title>Integrative visual omics of the white-rot fungus Polyporus brumalis exposes the biotechnological potential of its oxidative enzymes for delignifying raw plant biomass.</title>
        <authorList>
            <person name="Miyauchi S."/>
            <person name="Rancon A."/>
            <person name="Drula E."/>
            <person name="Hage H."/>
            <person name="Chaduli D."/>
            <person name="Favel A."/>
            <person name="Grisel S."/>
            <person name="Henrissat B."/>
            <person name="Herpoel-Gimbert I."/>
            <person name="Ruiz-Duenas F.J."/>
            <person name="Chevret D."/>
            <person name="Hainaut M."/>
            <person name="Lin J."/>
            <person name="Wang M."/>
            <person name="Pangilinan J."/>
            <person name="Lipzen A."/>
            <person name="Lesage-Meessen L."/>
            <person name="Navarro D."/>
            <person name="Riley R."/>
            <person name="Grigoriev I.V."/>
            <person name="Zhou S."/>
            <person name="Raouche S."/>
            <person name="Rosso M.N."/>
        </authorList>
    </citation>
    <scope>NUCLEOTIDE SEQUENCE [LARGE SCALE GENOMIC DNA]</scope>
    <source>
        <strain evidence="2 3">BRFM 1820</strain>
    </source>
</reference>
<protein>
    <recommendedName>
        <fullName evidence="4">LysM domain-containing protein</fullName>
    </recommendedName>
</protein>